<dbReference type="RefSeq" id="WP_155034558.1">
    <property type="nucleotide sequence ID" value="NZ_JAYMMG010000001.1"/>
</dbReference>
<gene>
    <name evidence="1" type="ORF">GJV77_01315</name>
</gene>
<keyword evidence="2" id="KW-1185">Reference proteome</keyword>
<dbReference type="OrthoDB" id="5464673at2"/>
<evidence type="ECO:0000313" key="2">
    <source>
        <dbReference type="Proteomes" id="UP000488936"/>
    </source>
</evidence>
<protein>
    <submittedName>
        <fullName evidence="1">WG repeat-containing protein</fullName>
    </submittedName>
</protein>
<dbReference type="InterPro" id="IPR032774">
    <property type="entry name" value="WG_beta_rep"/>
</dbReference>
<comment type="caution">
    <text evidence="1">The sequence shown here is derived from an EMBL/GenBank/DDBJ whole genome shotgun (WGS) entry which is preliminary data.</text>
</comment>
<evidence type="ECO:0000313" key="1">
    <source>
        <dbReference type="EMBL" id="MTH28567.1"/>
    </source>
</evidence>
<organism evidence="1 2">
    <name type="scientific">Myroides pelagicus</name>
    <dbReference type="NCBI Taxonomy" id="270914"/>
    <lineage>
        <taxon>Bacteria</taxon>
        <taxon>Pseudomonadati</taxon>
        <taxon>Bacteroidota</taxon>
        <taxon>Flavobacteriia</taxon>
        <taxon>Flavobacteriales</taxon>
        <taxon>Flavobacteriaceae</taxon>
        <taxon>Myroides</taxon>
    </lineage>
</organism>
<dbReference type="PANTHER" id="PTHR37841">
    <property type="entry name" value="GLR2918 PROTEIN"/>
    <property type="match status" value="1"/>
</dbReference>
<dbReference type="Proteomes" id="UP000488936">
    <property type="component" value="Unassembled WGS sequence"/>
</dbReference>
<sequence>MKKIGNFIFLFSSFFVTSWGAPLTNHHRLLMDKRADSDTIVIDIKNDPDFKFTNGLYWFQDMDLALFGIKKKTGDLFIEPLFTEIESFVDNISIVTFDDLQGAINNKGTIIIPFQYEELHTSSEGLIAFYENGLWGFFDTTGVIAIEPTLEYVGSFSDGLVLASKDNLFGYLDKKGNVVIPFQYEYASNFEDGQAQVEVKLQSFIINKKGIKIADL</sequence>
<name>A0A7K1GI04_9FLAO</name>
<dbReference type="Pfam" id="PF14903">
    <property type="entry name" value="WG_beta_rep"/>
    <property type="match status" value="3"/>
</dbReference>
<accession>A0A7K1GI04</accession>
<dbReference type="AlphaFoldDB" id="A0A7K1GI04"/>
<dbReference type="SUPFAM" id="SSF69360">
    <property type="entry name" value="Cell wall binding repeat"/>
    <property type="match status" value="1"/>
</dbReference>
<dbReference type="PANTHER" id="PTHR37841:SF1">
    <property type="entry name" value="DUF3298 DOMAIN-CONTAINING PROTEIN"/>
    <property type="match status" value="1"/>
</dbReference>
<reference evidence="1 2" key="1">
    <citation type="journal article" date="2006" name="Int. J. Syst. Evol. Microbiol.">
        <title>Myroides pelagicus sp. nov., isolated from seawater in Thailand.</title>
        <authorList>
            <person name="Yoon J."/>
            <person name="Maneerat S."/>
            <person name="Kawai F."/>
            <person name="Yokota A."/>
        </authorList>
    </citation>
    <scope>NUCLEOTIDE SEQUENCE [LARGE SCALE GENOMIC DNA]</scope>
    <source>
        <strain evidence="1 2">SM1T</strain>
    </source>
</reference>
<proteinExistence type="predicted"/>
<dbReference type="EMBL" id="WMJY01000002">
    <property type="protein sequence ID" value="MTH28567.1"/>
    <property type="molecule type" value="Genomic_DNA"/>
</dbReference>